<feature type="region of interest" description="Disordered" evidence="1">
    <location>
        <begin position="41"/>
        <end position="60"/>
    </location>
</feature>
<dbReference type="EMBL" id="JROU02000585">
    <property type="protein sequence ID" value="OEH78885.1"/>
    <property type="molecule type" value="Genomic_DNA"/>
</dbReference>
<dbReference type="Proteomes" id="UP000095192">
    <property type="component" value="Unassembled WGS sequence"/>
</dbReference>
<proteinExistence type="predicted"/>
<reference evidence="2 3" key="1">
    <citation type="journal article" date="2016" name="BMC Genomics">
        <title>Comparative genomics reveals Cyclospora cayetanensis possesses coccidia-like metabolism and invasion components but unique surface antigens.</title>
        <authorList>
            <person name="Liu S."/>
            <person name="Wang L."/>
            <person name="Zheng H."/>
            <person name="Xu Z."/>
            <person name="Roellig D.M."/>
            <person name="Li N."/>
            <person name="Frace M.A."/>
            <person name="Tang K."/>
            <person name="Arrowood M.J."/>
            <person name="Moss D.M."/>
            <person name="Zhang L."/>
            <person name="Feng Y."/>
            <person name="Xiao L."/>
        </authorList>
    </citation>
    <scope>NUCLEOTIDE SEQUENCE [LARGE SCALE GENOMIC DNA]</scope>
    <source>
        <strain evidence="2 3">CHN_HEN01</strain>
    </source>
</reference>
<dbReference type="InParanoid" id="A0A1D3D5Z9"/>
<dbReference type="VEuPathDB" id="ToxoDB:LOC34623711"/>
<evidence type="ECO:0000313" key="2">
    <source>
        <dbReference type="EMBL" id="OEH78885.1"/>
    </source>
</evidence>
<dbReference type="AlphaFoldDB" id="A0A1D3D5Z9"/>
<evidence type="ECO:0000313" key="3">
    <source>
        <dbReference type="Proteomes" id="UP000095192"/>
    </source>
</evidence>
<name>A0A1D3D5Z9_9EIME</name>
<evidence type="ECO:0000256" key="1">
    <source>
        <dbReference type="SAM" id="MobiDB-lite"/>
    </source>
</evidence>
<accession>A0A1D3D5Z9</accession>
<dbReference type="VEuPathDB" id="ToxoDB:cyc_07833"/>
<gene>
    <name evidence="2" type="ORF">cyc_07833</name>
</gene>
<comment type="caution">
    <text evidence="2">The sequence shown here is derived from an EMBL/GenBank/DDBJ whole genome shotgun (WGS) entry which is preliminary data.</text>
</comment>
<keyword evidence="3" id="KW-1185">Reference proteome</keyword>
<protein>
    <submittedName>
        <fullName evidence="2">Uncharacterized protein</fullName>
    </submittedName>
</protein>
<organism evidence="2 3">
    <name type="scientific">Cyclospora cayetanensis</name>
    <dbReference type="NCBI Taxonomy" id="88456"/>
    <lineage>
        <taxon>Eukaryota</taxon>
        <taxon>Sar</taxon>
        <taxon>Alveolata</taxon>
        <taxon>Apicomplexa</taxon>
        <taxon>Conoidasida</taxon>
        <taxon>Coccidia</taxon>
        <taxon>Eucoccidiorida</taxon>
        <taxon>Eimeriorina</taxon>
        <taxon>Eimeriidae</taxon>
        <taxon>Cyclospora</taxon>
    </lineage>
</organism>
<sequence length="378" mass="40221">MRGLGCFDYVESLPLSLLRRCSSRDSTPCSLHCQATAATAETTAPYDSPKQQHESSRQGSTEAALPAATCVATADSLVAIGSNEGVVLLLRRPHPMQPLQPVARLLLPLAPTIRERDTSGRLFFFAAVLFSAFDCGSAPTPMPSLQLPQGGCFSSISCSVSTLMTFNSALDFTLISCDDFVGGGGNPAKGLNVGAPLKTLAAARSGGSSAEGSKNTACRELPLWWCLRKRESACCLLSGSSSFCCLRDTPKDGREGVKIDTVHSLEVVFDDRSPVLLISAGTRNFVLLDPISRNASSPPDNTLVHPIGSKPHEGPHIAEHGCGLLIYGGESSQLCDCERLAALLGKTPVWRGAQATRRQTLQQKEQWKAVVLITPRKG</sequence>